<sequence>MMLHCGIVSITMKIEQWEWNYGERHDLCHYRFHPLDEITQRIGSYCVYTFTLSTSR</sequence>
<reference evidence="1" key="2">
    <citation type="journal article" date="2015" name="Fish Shellfish Immunol.">
        <title>Early steps in the European eel (Anguilla anguilla)-Vibrio vulnificus interaction in the gills: Role of the RtxA13 toxin.</title>
        <authorList>
            <person name="Callol A."/>
            <person name="Pajuelo D."/>
            <person name="Ebbesson L."/>
            <person name="Teles M."/>
            <person name="MacKenzie S."/>
            <person name="Amaro C."/>
        </authorList>
    </citation>
    <scope>NUCLEOTIDE SEQUENCE</scope>
</reference>
<protein>
    <submittedName>
        <fullName evidence="1">Uncharacterized protein</fullName>
    </submittedName>
</protein>
<organism evidence="1">
    <name type="scientific">Anguilla anguilla</name>
    <name type="common">European freshwater eel</name>
    <name type="synonym">Muraena anguilla</name>
    <dbReference type="NCBI Taxonomy" id="7936"/>
    <lineage>
        <taxon>Eukaryota</taxon>
        <taxon>Metazoa</taxon>
        <taxon>Chordata</taxon>
        <taxon>Craniata</taxon>
        <taxon>Vertebrata</taxon>
        <taxon>Euteleostomi</taxon>
        <taxon>Actinopterygii</taxon>
        <taxon>Neopterygii</taxon>
        <taxon>Teleostei</taxon>
        <taxon>Anguilliformes</taxon>
        <taxon>Anguillidae</taxon>
        <taxon>Anguilla</taxon>
    </lineage>
</organism>
<name>A0A0E9SWF7_ANGAN</name>
<dbReference type="AlphaFoldDB" id="A0A0E9SWF7"/>
<accession>A0A0E9SWF7</accession>
<dbReference type="EMBL" id="GBXM01062878">
    <property type="protein sequence ID" value="JAH45699.1"/>
    <property type="molecule type" value="Transcribed_RNA"/>
</dbReference>
<proteinExistence type="predicted"/>
<reference evidence="1" key="1">
    <citation type="submission" date="2014-11" db="EMBL/GenBank/DDBJ databases">
        <authorList>
            <person name="Amaro Gonzalez C."/>
        </authorList>
    </citation>
    <scope>NUCLEOTIDE SEQUENCE</scope>
</reference>
<evidence type="ECO:0000313" key="1">
    <source>
        <dbReference type="EMBL" id="JAH45699.1"/>
    </source>
</evidence>